<dbReference type="PANTHER" id="PTHR10283:SF82">
    <property type="entry name" value="SOLUTE CARRIER FAMILY 13 MEMBER 2"/>
    <property type="match status" value="1"/>
</dbReference>
<sequence length="630" mass="72742">MLILLRGGTLLKRWWRLLLILLAPLILLPLPVVIKTVQAKCAYIVILLTIYWISEVMPYAVTSLLPLVFFPMGGVLPGDKVGLNYFKDITTMFVGIMILAYAMEHVRLHRRLALLVLKYVGASVTWSLAGLMGVTAFLSMWINNSASANIMIPTAIAIVNELKSYEQATKQAVATTESKNESSTDDNTTDQTFTLQSIVVESNSSIENPTSDPNQSKDFSNDTDYKRLETGFLIAVVFSAAIGGMMTLVGTGPNIFVKGFSDQYYASGNIRLQISFANFLLYGLPIGMIMLVLGWLWLEILYNRSSLKSLHLVYSSSFDFLDELLERFPNLKQLKIQTEYIEINGYRWEKIIRNDLSKLKIFELMMKFDTPSNLNKENQVDVILESFRTSFWLIEHQWFVRCHYYNKSLCLYTLPCTFAKSFQYLDKPFQSTCSNSTQLLKIHHIDVLFPCINLFWMNTFDISQLRSISIQIPDDFSIQSQLQSLFDRATNLYSLRLYSKQFSRHFFFDKITSQSIRRLDLRSIYLYANENICQQLCKTSLVNQCEVLLIHVENRSEILFLINHMKNLRALYVHSKDSIDQTNPYYTSIFIDELILWLKQHLPTSFAISPDEYFPSCVRIWISYVQFLNE</sequence>
<feature type="transmembrane region" description="Helical" evidence="6">
    <location>
        <begin position="276"/>
        <end position="298"/>
    </location>
</feature>
<evidence type="ECO:0000256" key="4">
    <source>
        <dbReference type="ARBA" id="ARBA00022989"/>
    </source>
</evidence>
<evidence type="ECO:0000313" key="8">
    <source>
        <dbReference type="Proteomes" id="UP000663852"/>
    </source>
</evidence>
<dbReference type="GO" id="GO:0005310">
    <property type="term" value="F:dicarboxylic acid transmembrane transporter activity"/>
    <property type="evidence" value="ECO:0007669"/>
    <property type="project" value="UniProtKB-ARBA"/>
</dbReference>
<dbReference type="AlphaFoldDB" id="A0A815HTF2"/>
<comment type="subcellular location">
    <subcellularLocation>
        <location evidence="1">Membrane</location>
        <topology evidence="1">Multi-pass membrane protein</topology>
    </subcellularLocation>
</comment>
<evidence type="ECO:0000256" key="2">
    <source>
        <dbReference type="ARBA" id="ARBA00006772"/>
    </source>
</evidence>
<dbReference type="InterPro" id="IPR001898">
    <property type="entry name" value="SLC13A/DASS"/>
</dbReference>
<keyword evidence="5 6" id="KW-0472">Membrane</keyword>
<evidence type="ECO:0000256" key="6">
    <source>
        <dbReference type="SAM" id="Phobius"/>
    </source>
</evidence>
<feature type="transmembrane region" description="Helical" evidence="6">
    <location>
        <begin position="85"/>
        <end position="103"/>
    </location>
</feature>
<accession>A0A815HTF2</accession>
<feature type="transmembrane region" description="Helical" evidence="6">
    <location>
        <begin position="232"/>
        <end position="256"/>
    </location>
</feature>
<evidence type="ECO:0000313" key="7">
    <source>
        <dbReference type="EMBL" id="CAF1356857.1"/>
    </source>
</evidence>
<feature type="transmembrane region" description="Helical" evidence="6">
    <location>
        <begin position="14"/>
        <end position="34"/>
    </location>
</feature>
<dbReference type="EMBL" id="CAJNOJ010000270">
    <property type="protein sequence ID" value="CAF1356857.1"/>
    <property type="molecule type" value="Genomic_DNA"/>
</dbReference>
<dbReference type="GO" id="GO:0015556">
    <property type="term" value="F:C4-dicarboxylate transmembrane transporter activity"/>
    <property type="evidence" value="ECO:0007669"/>
    <property type="project" value="UniProtKB-ARBA"/>
</dbReference>
<evidence type="ECO:0000256" key="1">
    <source>
        <dbReference type="ARBA" id="ARBA00004141"/>
    </source>
</evidence>
<feature type="transmembrane region" description="Helical" evidence="6">
    <location>
        <begin position="41"/>
        <end position="65"/>
    </location>
</feature>
<feature type="transmembrane region" description="Helical" evidence="6">
    <location>
        <begin position="115"/>
        <end position="142"/>
    </location>
</feature>
<proteinExistence type="inferred from homology"/>
<dbReference type="Pfam" id="PF00939">
    <property type="entry name" value="Na_sulph_symp"/>
    <property type="match status" value="1"/>
</dbReference>
<name>A0A815HTF2_ADIRI</name>
<dbReference type="OrthoDB" id="6493944at2759"/>
<keyword evidence="4 6" id="KW-1133">Transmembrane helix</keyword>
<reference evidence="7" key="1">
    <citation type="submission" date="2021-02" db="EMBL/GenBank/DDBJ databases">
        <authorList>
            <person name="Nowell W R."/>
        </authorList>
    </citation>
    <scope>NUCLEOTIDE SEQUENCE</scope>
</reference>
<gene>
    <name evidence="7" type="ORF">EDS130_LOCUS33590</name>
</gene>
<dbReference type="GO" id="GO:0005886">
    <property type="term" value="C:plasma membrane"/>
    <property type="evidence" value="ECO:0007669"/>
    <property type="project" value="TreeGrafter"/>
</dbReference>
<comment type="similarity">
    <text evidence="2">Belongs to the SLC13A/DASS transporter (TC 2.A.47) family. NADC subfamily.</text>
</comment>
<organism evidence="7 8">
    <name type="scientific">Adineta ricciae</name>
    <name type="common">Rotifer</name>
    <dbReference type="NCBI Taxonomy" id="249248"/>
    <lineage>
        <taxon>Eukaryota</taxon>
        <taxon>Metazoa</taxon>
        <taxon>Spiralia</taxon>
        <taxon>Gnathifera</taxon>
        <taxon>Rotifera</taxon>
        <taxon>Eurotatoria</taxon>
        <taxon>Bdelloidea</taxon>
        <taxon>Adinetida</taxon>
        <taxon>Adinetidae</taxon>
        <taxon>Adineta</taxon>
    </lineage>
</organism>
<protein>
    <submittedName>
        <fullName evidence="7">Uncharacterized protein</fullName>
    </submittedName>
</protein>
<evidence type="ECO:0000256" key="3">
    <source>
        <dbReference type="ARBA" id="ARBA00022692"/>
    </source>
</evidence>
<evidence type="ECO:0000256" key="5">
    <source>
        <dbReference type="ARBA" id="ARBA00023136"/>
    </source>
</evidence>
<comment type="caution">
    <text evidence="7">The sequence shown here is derived from an EMBL/GenBank/DDBJ whole genome shotgun (WGS) entry which is preliminary data.</text>
</comment>
<dbReference type="Proteomes" id="UP000663852">
    <property type="component" value="Unassembled WGS sequence"/>
</dbReference>
<keyword evidence="3 6" id="KW-0812">Transmembrane</keyword>
<dbReference type="PANTHER" id="PTHR10283">
    <property type="entry name" value="SOLUTE CARRIER FAMILY 13 MEMBER"/>
    <property type="match status" value="1"/>
</dbReference>